<keyword evidence="2" id="KW-0472">Membrane</keyword>
<dbReference type="GeneID" id="107474478"/>
<evidence type="ECO:0000256" key="1">
    <source>
        <dbReference type="SAM" id="MobiDB-lite"/>
    </source>
</evidence>
<proteinExistence type="predicted"/>
<dbReference type="KEGG" id="adu:107474478"/>
<dbReference type="RefSeq" id="XP_015949594.1">
    <property type="nucleotide sequence ID" value="XM_016094108.1"/>
</dbReference>
<evidence type="ECO:0000313" key="4">
    <source>
        <dbReference type="RefSeq" id="XP_015949594.1"/>
    </source>
</evidence>
<dbReference type="AlphaFoldDB" id="A0A6P4CDQ6"/>
<accession>A0A6P4CDQ6</accession>
<feature type="compositionally biased region" description="Basic residues" evidence="1">
    <location>
        <begin position="89"/>
        <end position="100"/>
    </location>
</feature>
<feature type="region of interest" description="Disordered" evidence="1">
    <location>
        <begin position="127"/>
        <end position="147"/>
    </location>
</feature>
<protein>
    <submittedName>
        <fullName evidence="4">Uncharacterized protein LOC107474478</fullName>
    </submittedName>
</protein>
<reference evidence="4" key="2">
    <citation type="submission" date="2025-08" db="UniProtKB">
        <authorList>
            <consortium name="RefSeq"/>
        </authorList>
    </citation>
    <scope>IDENTIFICATION</scope>
    <source>
        <tissue evidence="4">Whole plant</tissue>
    </source>
</reference>
<keyword evidence="3" id="KW-1185">Reference proteome</keyword>
<keyword evidence="2" id="KW-0812">Transmembrane</keyword>
<gene>
    <name evidence="4" type="primary">LOC107474478</name>
</gene>
<feature type="transmembrane region" description="Helical" evidence="2">
    <location>
        <begin position="12"/>
        <end position="33"/>
    </location>
</feature>
<organism evidence="3 4">
    <name type="scientific">Arachis duranensis</name>
    <name type="common">Wild peanut</name>
    <dbReference type="NCBI Taxonomy" id="130453"/>
    <lineage>
        <taxon>Eukaryota</taxon>
        <taxon>Viridiplantae</taxon>
        <taxon>Streptophyta</taxon>
        <taxon>Embryophyta</taxon>
        <taxon>Tracheophyta</taxon>
        <taxon>Spermatophyta</taxon>
        <taxon>Magnoliopsida</taxon>
        <taxon>eudicotyledons</taxon>
        <taxon>Gunneridae</taxon>
        <taxon>Pentapetalae</taxon>
        <taxon>rosids</taxon>
        <taxon>fabids</taxon>
        <taxon>Fabales</taxon>
        <taxon>Fabaceae</taxon>
        <taxon>Papilionoideae</taxon>
        <taxon>50 kb inversion clade</taxon>
        <taxon>dalbergioids sensu lato</taxon>
        <taxon>Dalbergieae</taxon>
        <taxon>Pterocarpus clade</taxon>
        <taxon>Arachis</taxon>
    </lineage>
</organism>
<name>A0A6P4CDQ6_ARADU</name>
<evidence type="ECO:0000313" key="3">
    <source>
        <dbReference type="Proteomes" id="UP000515211"/>
    </source>
</evidence>
<evidence type="ECO:0000256" key="2">
    <source>
        <dbReference type="SAM" id="Phobius"/>
    </source>
</evidence>
<dbReference type="Proteomes" id="UP000515211">
    <property type="component" value="Chromosome 1"/>
</dbReference>
<keyword evidence="2" id="KW-1133">Transmembrane helix</keyword>
<sequence>MSSKSRDTQRKLVCILEGTLVVATCGISCVHALTAIRKRCDRPEPYVHPWLKMDAFRVTYEHVIRPVNSEEYWKKTDLLAPKPPTIKRPPGHPTKKKRKPDHIEDSLDATKGRRTFMVTCQKYCQSGHNAKTYKGPPRPKPPPKVKS</sequence>
<feature type="compositionally biased region" description="Basic and acidic residues" evidence="1">
    <location>
        <begin position="101"/>
        <end position="110"/>
    </location>
</feature>
<feature type="region of interest" description="Disordered" evidence="1">
    <location>
        <begin position="78"/>
        <end position="110"/>
    </location>
</feature>
<reference evidence="3" key="1">
    <citation type="journal article" date="2016" name="Nat. Genet.">
        <title>The genome sequences of Arachis duranensis and Arachis ipaensis, the diploid ancestors of cultivated peanut.</title>
        <authorList>
            <person name="Bertioli D.J."/>
            <person name="Cannon S.B."/>
            <person name="Froenicke L."/>
            <person name="Huang G."/>
            <person name="Farmer A.D."/>
            <person name="Cannon E.K."/>
            <person name="Liu X."/>
            <person name="Gao D."/>
            <person name="Clevenger J."/>
            <person name="Dash S."/>
            <person name="Ren L."/>
            <person name="Moretzsohn M.C."/>
            <person name="Shirasawa K."/>
            <person name="Huang W."/>
            <person name="Vidigal B."/>
            <person name="Abernathy B."/>
            <person name="Chu Y."/>
            <person name="Niederhuth C.E."/>
            <person name="Umale P."/>
            <person name="Araujo A.C."/>
            <person name="Kozik A."/>
            <person name="Kim K.D."/>
            <person name="Burow M.D."/>
            <person name="Varshney R.K."/>
            <person name="Wang X."/>
            <person name="Zhang X."/>
            <person name="Barkley N."/>
            <person name="Guimaraes P.M."/>
            <person name="Isobe S."/>
            <person name="Guo B."/>
            <person name="Liao B."/>
            <person name="Stalker H.T."/>
            <person name="Schmitz R.J."/>
            <person name="Scheffler B.E."/>
            <person name="Leal-Bertioli S.C."/>
            <person name="Xun X."/>
            <person name="Jackson S.A."/>
            <person name="Michelmore R."/>
            <person name="Ozias-Akins P."/>
        </authorList>
    </citation>
    <scope>NUCLEOTIDE SEQUENCE [LARGE SCALE GENOMIC DNA]</scope>
    <source>
        <strain evidence="3">cv. V14167</strain>
    </source>
</reference>